<reference evidence="14 16" key="2">
    <citation type="submission" date="2017-12" db="EMBL/GenBank/DDBJ databases">
        <title>Comparative Functional Genomics of Dry Heat Resistant strains isolated from the Viking Spacecraft.</title>
        <authorList>
            <person name="Seuylemezian A."/>
            <person name="Cooper K."/>
            <person name="Vaishampayan P."/>
        </authorList>
    </citation>
    <scope>NUCLEOTIDE SEQUENCE [LARGE SCALE GENOMIC DNA]</scope>
    <source>
        <strain evidence="14 16">ATCC 29669</strain>
    </source>
</reference>
<dbReference type="PANTHER" id="PTHR22749:SF6">
    <property type="entry name" value="RIBOFLAVIN KINASE"/>
    <property type="match status" value="1"/>
</dbReference>
<dbReference type="CDD" id="cd02064">
    <property type="entry name" value="FAD_synthetase_N"/>
    <property type="match status" value="1"/>
</dbReference>
<evidence type="ECO:0000256" key="10">
    <source>
        <dbReference type="ARBA" id="ARBA00022840"/>
    </source>
</evidence>
<dbReference type="EMBL" id="PGVA01000069">
    <property type="protein sequence ID" value="PLR79933.1"/>
    <property type="molecule type" value="Genomic_DNA"/>
</dbReference>
<keyword evidence="5" id="KW-0288">FMN</keyword>
<gene>
    <name evidence="13" type="ORF">CU635_20475</name>
    <name evidence="14" type="ORF">CVD25_22645</name>
</gene>
<dbReference type="PANTHER" id="PTHR22749">
    <property type="entry name" value="RIBOFLAVIN KINASE/FMN ADENYLYLTRANSFERASE"/>
    <property type="match status" value="1"/>
</dbReference>
<evidence type="ECO:0000256" key="7">
    <source>
        <dbReference type="ARBA" id="ARBA00022695"/>
    </source>
</evidence>
<dbReference type="Gene3D" id="3.40.50.620">
    <property type="entry name" value="HUPs"/>
    <property type="match status" value="1"/>
</dbReference>
<comment type="pathway">
    <text evidence="1">Cofactor biosynthesis; FAD biosynthesis; FAD from FMN: step 1/1.</text>
</comment>
<dbReference type="GO" id="GO:0005524">
    <property type="term" value="F:ATP binding"/>
    <property type="evidence" value="ECO:0007669"/>
    <property type="project" value="UniProtKB-KW"/>
</dbReference>
<keyword evidence="16" id="KW-1185">Reference proteome</keyword>
<keyword evidence="9" id="KW-0274">FAD</keyword>
<evidence type="ECO:0000256" key="2">
    <source>
        <dbReference type="ARBA" id="ARBA00010214"/>
    </source>
</evidence>
<evidence type="ECO:0000256" key="1">
    <source>
        <dbReference type="ARBA" id="ARBA00004726"/>
    </source>
</evidence>
<evidence type="ECO:0000256" key="11">
    <source>
        <dbReference type="ARBA" id="ARBA00049494"/>
    </source>
</evidence>
<evidence type="ECO:0000313" key="14">
    <source>
        <dbReference type="EMBL" id="PLR88442.1"/>
    </source>
</evidence>
<keyword evidence="10" id="KW-0067">ATP-binding</keyword>
<comment type="catalytic activity">
    <reaction evidence="11">
        <text>FMN + ATP + H(+) = FAD + diphosphate</text>
        <dbReference type="Rhea" id="RHEA:17237"/>
        <dbReference type="ChEBI" id="CHEBI:15378"/>
        <dbReference type="ChEBI" id="CHEBI:30616"/>
        <dbReference type="ChEBI" id="CHEBI:33019"/>
        <dbReference type="ChEBI" id="CHEBI:57692"/>
        <dbReference type="ChEBI" id="CHEBI:58210"/>
        <dbReference type="EC" id="2.7.7.2"/>
    </reaction>
</comment>
<evidence type="ECO:0000256" key="5">
    <source>
        <dbReference type="ARBA" id="ARBA00022643"/>
    </source>
</evidence>
<dbReference type="InterPro" id="IPR014729">
    <property type="entry name" value="Rossmann-like_a/b/a_fold"/>
</dbReference>
<dbReference type="RefSeq" id="WP_101579223.1">
    <property type="nucleotide sequence ID" value="NZ_PGVA01000069.1"/>
</dbReference>
<name>A0A2N5GGR2_9BACI</name>
<dbReference type="OrthoDB" id="9803667at2"/>
<dbReference type="Pfam" id="PF06574">
    <property type="entry name" value="FAD_syn"/>
    <property type="match status" value="1"/>
</dbReference>
<dbReference type="AlphaFoldDB" id="A0A2N5GGR2"/>
<dbReference type="GO" id="GO:0003919">
    <property type="term" value="F:FMN adenylyltransferase activity"/>
    <property type="evidence" value="ECO:0007669"/>
    <property type="project" value="UniProtKB-EC"/>
</dbReference>
<protein>
    <recommendedName>
        <fullName evidence="3">FAD synthase</fullName>
        <ecNumber evidence="3">2.7.7.2</ecNumber>
    </recommendedName>
</protein>
<dbReference type="InterPro" id="IPR023468">
    <property type="entry name" value="Riboflavin_kinase"/>
</dbReference>
<proteinExistence type="inferred from homology"/>
<dbReference type="InterPro" id="IPR015864">
    <property type="entry name" value="FAD_synthase"/>
</dbReference>
<evidence type="ECO:0000256" key="6">
    <source>
        <dbReference type="ARBA" id="ARBA00022679"/>
    </source>
</evidence>
<keyword evidence="6" id="KW-0808">Transferase</keyword>
<evidence type="ECO:0000313" key="15">
    <source>
        <dbReference type="Proteomes" id="UP000234951"/>
    </source>
</evidence>
<evidence type="ECO:0000313" key="16">
    <source>
        <dbReference type="Proteomes" id="UP000235114"/>
    </source>
</evidence>
<evidence type="ECO:0000256" key="3">
    <source>
        <dbReference type="ARBA" id="ARBA00012393"/>
    </source>
</evidence>
<keyword evidence="7" id="KW-0548">Nucleotidyltransferase</keyword>
<sequence length="288" mass="32675">MEVIYVNNSNRDTHISNSEPCVIALGFFDGLHLGHQQVIKIAKRVAEEKKVLLGCMSFFPHPKEVLQKGSKKFQYLMPIAEKQKILKEMGVEKFYIVEFERDFASLSPEQFVHKYLLDFGVKNVVAGFDFRYGSDGRGHMDRMKDDSNGLLGAIKVGKVEFQGEKISSTLIRRTILSGKMEIIPRYLGSHYQIEGEVSLNKTTAEIKVKPHFLLPAPGVYEVIISNGKETWEQVVVVAKEQMKFSRSPMTNSLLMDKQTVRIEWVKSLQSGFLTSLVNRQILEGASRS</sequence>
<evidence type="ECO:0000259" key="12">
    <source>
        <dbReference type="Pfam" id="PF06574"/>
    </source>
</evidence>
<dbReference type="GO" id="GO:0006747">
    <property type="term" value="P:FAD biosynthetic process"/>
    <property type="evidence" value="ECO:0007669"/>
    <property type="project" value="UniProtKB-UniPathway"/>
</dbReference>
<evidence type="ECO:0000313" key="13">
    <source>
        <dbReference type="EMBL" id="PLR79933.1"/>
    </source>
</evidence>
<accession>A0A2N5GGR2</accession>
<dbReference type="GO" id="GO:0009231">
    <property type="term" value="P:riboflavin biosynthetic process"/>
    <property type="evidence" value="ECO:0007669"/>
    <property type="project" value="InterPro"/>
</dbReference>
<dbReference type="UniPathway" id="UPA00277">
    <property type="reaction ID" value="UER00407"/>
</dbReference>
<comment type="caution">
    <text evidence="13">The sequence shown here is derived from an EMBL/GenBank/DDBJ whole genome shotgun (WGS) entry which is preliminary data.</text>
</comment>
<dbReference type="SUPFAM" id="SSF52374">
    <property type="entry name" value="Nucleotidylyl transferase"/>
    <property type="match status" value="1"/>
</dbReference>
<evidence type="ECO:0000256" key="8">
    <source>
        <dbReference type="ARBA" id="ARBA00022741"/>
    </source>
</evidence>
<dbReference type="FunFam" id="3.40.50.620:FF:000021">
    <property type="entry name" value="Riboflavin biosynthesis protein"/>
    <property type="match status" value="1"/>
</dbReference>
<comment type="similarity">
    <text evidence="2">Belongs to the RibF family.</text>
</comment>
<dbReference type="EMBL" id="PGVD01000102">
    <property type="protein sequence ID" value="PLR88442.1"/>
    <property type="molecule type" value="Genomic_DNA"/>
</dbReference>
<dbReference type="GO" id="GO:0009398">
    <property type="term" value="P:FMN biosynthetic process"/>
    <property type="evidence" value="ECO:0007669"/>
    <property type="project" value="TreeGrafter"/>
</dbReference>
<feature type="domain" description="FAD synthetase" evidence="12">
    <location>
        <begin position="16"/>
        <end position="169"/>
    </location>
</feature>
<dbReference type="InterPro" id="IPR004821">
    <property type="entry name" value="Cyt_trans-like"/>
</dbReference>
<reference evidence="13 15" key="1">
    <citation type="submission" date="2017-11" db="EMBL/GenBank/DDBJ databases">
        <title>Comparitive Functional Genomics of Dry Heat Resistant strains isolated from the Viking Spacecraft.</title>
        <authorList>
            <person name="Seuylemezian A."/>
            <person name="Cooper K."/>
            <person name="Vaishampayan P."/>
        </authorList>
    </citation>
    <scope>NUCLEOTIDE SEQUENCE [LARGE SCALE GENOMIC DNA]</scope>
    <source>
        <strain evidence="13 15">M4.6</strain>
    </source>
</reference>
<keyword evidence="4" id="KW-0285">Flavoprotein</keyword>
<dbReference type="Proteomes" id="UP000235114">
    <property type="component" value="Unassembled WGS sequence"/>
</dbReference>
<evidence type="ECO:0000256" key="9">
    <source>
        <dbReference type="ARBA" id="ARBA00022827"/>
    </source>
</evidence>
<dbReference type="GO" id="GO:0008531">
    <property type="term" value="F:riboflavin kinase activity"/>
    <property type="evidence" value="ECO:0007669"/>
    <property type="project" value="TreeGrafter"/>
</dbReference>
<evidence type="ECO:0000256" key="4">
    <source>
        <dbReference type="ARBA" id="ARBA00022630"/>
    </source>
</evidence>
<organism evidence="13 15">
    <name type="scientific">Bacillus canaveralius</name>
    <dbReference type="NCBI Taxonomy" id="1403243"/>
    <lineage>
        <taxon>Bacteria</taxon>
        <taxon>Bacillati</taxon>
        <taxon>Bacillota</taxon>
        <taxon>Bacilli</taxon>
        <taxon>Bacillales</taxon>
        <taxon>Bacillaceae</taxon>
        <taxon>Bacillus</taxon>
    </lineage>
</organism>
<dbReference type="NCBIfam" id="TIGR00125">
    <property type="entry name" value="cyt_tran_rel"/>
    <property type="match status" value="1"/>
</dbReference>
<keyword evidence="8" id="KW-0547">Nucleotide-binding</keyword>
<dbReference type="Proteomes" id="UP000234951">
    <property type="component" value="Unassembled WGS sequence"/>
</dbReference>
<dbReference type="EC" id="2.7.7.2" evidence="3"/>